<gene>
    <name evidence="2" type="ORF">OK18_00795</name>
</gene>
<evidence type="ECO:0000313" key="2">
    <source>
        <dbReference type="EMBL" id="AKK71367.1"/>
    </source>
</evidence>
<evidence type="ECO:0000256" key="1">
    <source>
        <dbReference type="SAM" id="MobiDB-lite"/>
    </source>
</evidence>
<evidence type="ECO:0000313" key="3">
    <source>
        <dbReference type="Proteomes" id="UP000035213"/>
    </source>
</evidence>
<proteinExistence type="predicted"/>
<dbReference type="STRING" id="1324352.OK18_00795"/>
<accession>A0A0G3M2W4</accession>
<dbReference type="AlphaFoldDB" id="A0A0G3M2W4"/>
<feature type="region of interest" description="Disordered" evidence="1">
    <location>
        <begin position="1"/>
        <end position="34"/>
    </location>
</feature>
<feature type="compositionally biased region" description="Basic and acidic residues" evidence="1">
    <location>
        <begin position="1"/>
        <end position="12"/>
    </location>
</feature>
<dbReference type="PATRIC" id="fig|1324352.5.peg.174"/>
<reference evidence="2 3" key="1">
    <citation type="submission" date="2014-11" db="EMBL/GenBank/DDBJ databases">
        <authorList>
            <person name="Park G.-S."/>
            <person name="Hong S.-J."/>
            <person name="Jung B.K."/>
            <person name="Khan A.R."/>
            <person name="Kwak Y."/>
            <person name="Shin J.-H."/>
        </authorList>
    </citation>
    <scope>NUCLEOTIDE SEQUENCE [LARGE SCALE GENOMIC DNA]</scope>
    <source>
        <strain evidence="2 3">DSM 27622</strain>
    </source>
</reference>
<name>A0A0G3M2W4_CHRGL</name>
<protein>
    <submittedName>
        <fullName evidence="2">Uncharacterized protein</fullName>
    </submittedName>
</protein>
<dbReference type="EMBL" id="CP009928">
    <property type="protein sequence ID" value="AKK71367.1"/>
    <property type="molecule type" value="Genomic_DNA"/>
</dbReference>
<sequence>MRINIHQRDLKISSEISQNQDKSSDPPVMDSPAAPPYEVQLVANAAVTVEDHVAKPSLVNNSQVAVSIFNL</sequence>
<dbReference type="Proteomes" id="UP000035213">
    <property type="component" value="Chromosome"/>
</dbReference>
<dbReference type="KEGG" id="cgn:OK18_00795"/>
<organism evidence="2 3">
    <name type="scientific">Chryseobacterium gallinarum</name>
    <dbReference type="NCBI Taxonomy" id="1324352"/>
    <lineage>
        <taxon>Bacteria</taxon>
        <taxon>Pseudomonadati</taxon>
        <taxon>Bacteroidota</taxon>
        <taxon>Flavobacteriia</taxon>
        <taxon>Flavobacteriales</taxon>
        <taxon>Weeksellaceae</taxon>
        <taxon>Chryseobacterium group</taxon>
        <taxon>Chryseobacterium</taxon>
    </lineage>
</organism>